<evidence type="ECO:0000313" key="1">
    <source>
        <dbReference type="EMBL" id="KAI4383535.1"/>
    </source>
</evidence>
<name>A0ACB9RWR3_9MYRT</name>
<sequence>MATPSRIPYPPCESDLCTDRSCCSNGFKYRWPNLVGKSGVLAKRVIEANNPLVTVVVLPFGSVGLTDFCCNRVYVFLDENSNVIATPIIG</sequence>
<reference evidence="2" key="1">
    <citation type="journal article" date="2023" name="Front. Plant Sci.">
        <title>Chromosomal-level genome assembly of Melastoma candidum provides insights into trichome evolution.</title>
        <authorList>
            <person name="Zhong Y."/>
            <person name="Wu W."/>
            <person name="Sun C."/>
            <person name="Zou P."/>
            <person name="Liu Y."/>
            <person name="Dai S."/>
            <person name="Zhou R."/>
        </authorList>
    </citation>
    <scope>NUCLEOTIDE SEQUENCE [LARGE SCALE GENOMIC DNA]</scope>
</reference>
<accession>A0ACB9RWR3</accession>
<proteinExistence type="predicted"/>
<keyword evidence="2" id="KW-1185">Reference proteome</keyword>
<gene>
    <name evidence="1" type="ORF">MLD38_009362</name>
</gene>
<dbReference type="Proteomes" id="UP001057402">
    <property type="component" value="Chromosome 3"/>
</dbReference>
<protein>
    <submittedName>
        <fullName evidence="1">Uncharacterized protein</fullName>
    </submittedName>
</protein>
<evidence type="ECO:0000313" key="2">
    <source>
        <dbReference type="Proteomes" id="UP001057402"/>
    </source>
</evidence>
<dbReference type="EMBL" id="CM042882">
    <property type="protein sequence ID" value="KAI4383535.1"/>
    <property type="molecule type" value="Genomic_DNA"/>
</dbReference>
<organism evidence="1 2">
    <name type="scientific">Melastoma candidum</name>
    <dbReference type="NCBI Taxonomy" id="119954"/>
    <lineage>
        <taxon>Eukaryota</taxon>
        <taxon>Viridiplantae</taxon>
        <taxon>Streptophyta</taxon>
        <taxon>Embryophyta</taxon>
        <taxon>Tracheophyta</taxon>
        <taxon>Spermatophyta</taxon>
        <taxon>Magnoliopsida</taxon>
        <taxon>eudicotyledons</taxon>
        <taxon>Gunneridae</taxon>
        <taxon>Pentapetalae</taxon>
        <taxon>rosids</taxon>
        <taxon>malvids</taxon>
        <taxon>Myrtales</taxon>
        <taxon>Melastomataceae</taxon>
        <taxon>Melastomatoideae</taxon>
        <taxon>Melastomateae</taxon>
        <taxon>Melastoma</taxon>
    </lineage>
</organism>
<comment type="caution">
    <text evidence="1">The sequence shown here is derived from an EMBL/GenBank/DDBJ whole genome shotgun (WGS) entry which is preliminary data.</text>
</comment>